<proteinExistence type="predicted"/>
<gene>
    <name evidence="1" type="ORF">E2C01_053614</name>
</gene>
<dbReference type="AlphaFoldDB" id="A0A5B7GH82"/>
<protein>
    <submittedName>
        <fullName evidence="1">Uncharacterized protein</fullName>
    </submittedName>
</protein>
<evidence type="ECO:0000313" key="1">
    <source>
        <dbReference type="EMBL" id="MPC59590.1"/>
    </source>
</evidence>
<accession>A0A5B7GH82</accession>
<keyword evidence="2" id="KW-1185">Reference proteome</keyword>
<name>A0A5B7GH82_PORTR</name>
<dbReference type="Proteomes" id="UP000324222">
    <property type="component" value="Unassembled WGS sequence"/>
</dbReference>
<comment type="caution">
    <text evidence="1">The sequence shown here is derived from an EMBL/GenBank/DDBJ whole genome shotgun (WGS) entry which is preliminary data.</text>
</comment>
<sequence length="85" mass="9592">MYDIACRTGGQIIIFCSNYHTCGKLNRGSLRQAGALIDCCLSRKRQTRLLHHLFDSTLCLHTHYTTLPTRTVSPELTVTITILDL</sequence>
<organism evidence="1 2">
    <name type="scientific">Portunus trituberculatus</name>
    <name type="common">Swimming crab</name>
    <name type="synonym">Neptunus trituberculatus</name>
    <dbReference type="NCBI Taxonomy" id="210409"/>
    <lineage>
        <taxon>Eukaryota</taxon>
        <taxon>Metazoa</taxon>
        <taxon>Ecdysozoa</taxon>
        <taxon>Arthropoda</taxon>
        <taxon>Crustacea</taxon>
        <taxon>Multicrustacea</taxon>
        <taxon>Malacostraca</taxon>
        <taxon>Eumalacostraca</taxon>
        <taxon>Eucarida</taxon>
        <taxon>Decapoda</taxon>
        <taxon>Pleocyemata</taxon>
        <taxon>Brachyura</taxon>
        <taxon>Eubrachyura</taxon>
        <taxon>Portunoidea</taxon>
        <taxon>Portunidae</taxon>
        <taxon>Portuninae</taxon>
        <taxon>Portunus</taxon>
    </lineage>
</organism>
<dbReference type="EMBL" id="VSRR010016692">
    <property type="protein sequence ID" value="MPC59590.1"/>
    <property type="molecule type" value="Genomic_DNA"/>
</dbReference>
<reference evidence="1 2" key="1">
    <citation type="submission" date="2019-05" db="EMBL/GenBank/DDBJ databases">
        <title>Another draft genome of Portunus trituberculatus and its Hox gene families provides insights of decapod evolution.</title>
        <authorList>
            <person name="Jeong J.-H."/>
            <person name="Song I."/>
            <person name="Kim S."/>
            <person name="Choi T."/>
            <person name="Kim D."/>
            <person name="Ryu S."/>
            <person name="Kim W."/>
        </authorList>
    </citation>
    <scope>NUCLEOTIDE SEQUENCE [LARGE SCALE GENOMIC DNA]</scope>
    <source>
        <tissue evidence="1">Muscle</tissue>
    </source>
</reference>
<evidence type="ECO:0000313" key="2">
    <source>
        <dbReference type="Proteomes" id="UP000324222"/>
    </source>
</evidence>